<dbReference type="PROSITE" id="PS50076">
    <property type="entry name" value="DNAJ_2"/>
    <property type="match status" value="1"/>
</dbReference>
<evidence type="ECO:0000256" key="1">
    <source>
        <dbReference type="SAM" id="Coils"/>
    </source>
</evidence>
<name>A0A448YMC0_BRENA</name>
<protein>
    <submittedName>
        <fullName evidence="4">DEKNAAC103037</fullName>
    </submittedName>
</protein>
<evidence type="ECO:0000313" key="5">
    <source>
        <dbReference type="Proteomes" id="UP000290900"/>
    </source>
</evidence>
<dbReference type="GO" id="GO:0005829">
    <property type="term" value="C:cytosol"/>
    <property type="evidence" value="ECO:0007669"/>
    <property type="project" value="TreeGrafter"/>
</dbReference>
<dbReference type="Pfam" id="PF14308">
    <property type="entry name" value="DnaJ-X"/>
    <property type="match status" value="1"/>
</dbReference>
<dbReference type="OrthoDB" id="552049at2759"/>
<evidence type="ECO:0000256" key="2">
    <source>
        <dbReference type="SAM" id="MobiDB-lite"/>
    </source>
</evidence>
<dbReference type="InterPro" id="IPR052814">
    <property type="entry name" value="Peroxisomal_DnaJ"/>
</dbReference>
<dbReference type="PROSITE" id="PS00636">
    <property type="entry name" value="DNAJ_1"/>
    <property type="match status" value="1"/>
</dbReference>
<dbReference type="PRINTS" id="PR00625">
    <property type="entry name" value="JDOMAIN"/>
</dbReference>
<feature type="region of interest" description="Disordered" evidence="2">
    <location>
        <begin position="395"/>
        <end position="449"/>
    </location>
</feature>
<dbReference type="AlphaFoldDB" id="A0A448YMC0"/>
<keyword evidence="5" id="KW-1185">Reference proteome</keyword>
<dbReference type="FunCoup" id="A0A448YMC0">
    <property type="interactions" value="185"/>
</dbReference>
<dbReference type="InterPro" id="IPR018253">
    <property type="entry name" value="DnaJ_domain_CS"/>
</dbReference>
<proteinExistence type="predicted"/>
<dbReference type="EMBL" id="CAACVR010000016">
    <property type="protein sequence ID" value="VEU22036.1"/>
    <property type="molecule type" value="Genomic_DNA"/>
</dbReference>
<dbReference type="InParanoid" id="A0A448YMC0"/>
<dbReference type="InterPro" id="IPR026894">
    <property type="entry name" value="DnaJ_X"/>
</dbReference>
<evidence type="ECO:0000259" key="3">
    <source>
        <dbReference type="PROSITE" id="PS50076"/>
    </source>
</evidence>
<feature type="compositionally biased region" description="Low complexity" evidence="2">
    <location>
        <begin position="416"/>
        <end position="440"/>
    </location>
</feature>
<reference evidence="4 5" key="1">
    <citation type="submission" date="2018-12" db="EMBL/GenBank/DDBJ databases">
        <authorList>
            <person name="Tiukova I."/>
            <person name="Dainat J."/>
        </authorList>
    </citation>
    <scope>NUCLEOTIDE SEQUENCE [LARGE SCALE GENOMIC DNA]</scope>
</reference>
<feature type="domain" description="J" evidence="3">
    <location>
        <begin position="6"/>
        <end position="71"/>
    </location>
</feature>
<gene>
    <name evidence="4" type="ORF">BRENAR_LOCUS2768</name>
</gene>
<dbReference type="Gene3D" id="1.10.287.110">
    <property type="entry name" value="DnaJ domain"/>
    <property type="match status" value="1"/>
</dbReference>
<dbReference type="Pfam" id="PF00226">
    <property type="entry name" value="DnaJ"/>
    <property type="match status" value="1"/>
</dbReference>
<dbReference type="InterPro" id="IPR036869">
    <property type="entry name" value="J_dom_sf"/>
</dbReference>
<dbReference type="GO" id="GO:0016558">
    <property type="term" value="P:protein import into peroxisome matrix"/>
    <property type="evidence" value="ECO:0007669"/>
    <property type="project" value="TreeGrafter"/>
</dbReference>
<accession>A0A448YMC0</accession>
<dbReference type="PANTHER" id="PTHR45006:SF1">
    <property type="entry name" value="DNAJ-LIKE PROTEIN 1"/>
    <property type="match status" value="1"/>
</dbReference>
<dbReference type="InterPro" id="IPR001623">
    <property type="entry name" value="DnaJ_domain"/>
</dbReference>
<dbReference type="SMART" id="SM00271">
    <property type="entry name" value="DnaJ"/>
    <property type="match status" value="1"/>
</dbReference>
<evidence type="ECO:0000313" key="4">
    <source>
        <dbReference type="EMBL" id="VEU22036.1"/>
    </source>
</evidence>
<feature type="coiled-coil region" evidence="1">
    <location>
        <begin position="148"/>
        <end position="187"/>
    </location>
</feature>
<dbReference type="CDD" id="cd06257">
    <property type="entry name" value="DnaJ"/>
    <property type="match status" value="1"/>
</dbReference>
<sequence>MVKDTEYYDLLGVSSDADALVIKKGYRKMALRYHPDKNPDNKEAELKFQEIAEAYQILSDPQKRTIYDEVGKEGMTQQGVSAADVDPKEFFSMIFGGEGFKDYIGELSFITGMFDNMEGEDSEDVEGDPSETRLFKVDGQTGEMNQMYEKQQKNKAEAKKRRGKITAEYMEKQRQAEEKKVAELTKKLLERVDPLIRTSHADLSFDDSELNKLMSQTNKEIESLVLESFGIDICHEIGKVYIFKGKAFLKSQKAFLGRFHKMGSSLKQSRNTAKGVWNMLSTAQEAQSTMSAMAKLESSEDGEMDEYERAKYEQTMTGKFLTVAWASSKFEIGQTLNKVCSKVLNDKTVSPQERRQRAELLIQMGLAFSAAKRDTDDPDDDAQVFERLVREAHETKSKDIRRQAYANMRQSRDGRSASSEMGTEAGSESASAASIGGQSSDRVSSGSKKRGVFGRFRSWLETPPPPIKSLLPLRLYFH</sequence>
<organism evidence="4 5">
    <name type="scientific">Brettanomyces naardenensis</name>
    <name type="common">Yeast</name>
    <dbReference type="NCBI Taxonomy" id="13370"/>
    <lineage>
        <taxon>Eukaryota</taxon>
        <taxon>Fungi</taxon>
        <taxon>Dikarya</taxon>
        <taxon>Ascomycota</taxon>
        <taxon>Saccharomycotina</taxon>
        <taxon>Pichiomycetes</taxon>
        <taxon>Pichiales</taxon>
        <taxon>Pichiaceae</taxon>
        <taxon>Brettanomyces</taxon>
    </lineage>
</organism>
<dbReference type="STRING" id="13370.A0A448YMC0"/>
<dbReference type="Proteomes" id="UP000290900">
    <property type="component" value="Unassembled WGS sequence"/>
</dbReference>
<dbReference type="PANTHER" id="PTHR45006">
    <property type="entry name" value="DNAJ-LIKE PROTEIN 1"/>
    <property type="match status" value="1"/>
</dbReference>
<dbReference type="SUPFAM" id="SSF46565">
    <property type="entry name" value="Chaperone J-domain"/>
    <property type="match status" value="1"/>
</dbReference>
<keyword evidence="1" id="KW-0175">Coiled coil</keyword>